<dbReference type="InterPro" id="IPR029069">
    <property type="entry name" value="HotDog_dom_sf"/>
</dbReference>
<protein>
    <submittedName>
        <fullName evidence="1">MaoC-like dehydratase</fullName>
    </submittedName>
</protein>
<sequence length="127" mass="14144">MSETLPRFNALRLEDQATVERRFSAEDVRAWCDMAGLEDETPDQVPEPLIAGLFSYLLGEELPGHGTNYLKQHMRFEEDARIGETLTATVTITHLRGDKALVNLDTLCTGEDGRMICAGDALVLFQC</sequence>
<dbReference type="InterPro" id="IPR050965">
    <property type="entry name" value="UPF0336/Enoyl-CoA_hydratase"/>
</dbReference>
<dbReference type="GeneID" id="99766626"/>
<dbReference type="Gene3D" id="3.10.129.10">
    <property type="entry name" value="Hotdog Thioesterase"/>
    <property type="match status" value="1"/>
</dbReference>
<accession>A0ABS0AJR3</accession>
<dbReference type="PANTHER" id="PTHR43437">
    <property type="entry name" value="HYDROXYACYL-THIOESTER DEHYDRATASE TYPE 2, MITOCHONDRIAL-RELATED"/>
    <property type="match status" value="1"/>
</dbReference>
<dbReference type="PANTHER" id="PTHR43437:SF3">
    <property type="entry name" value="HYDROXYACYL-THIOESTER DEHYDRATASE TYPE 2, MITOCHONDRIAL"/>
    <property type="match status" value="1"/>
</dbReference>
<organism evidence="1 2">
    <name type="scientific">Alloalcanivorax venustensis ISO4</name>
    <dbReference type="NCBI Taxonomy" id="1177184"/>
    <lineage>
        <taxon>Bacteria</taxon>
        <taxon>Pseudomonadati</taxon>
        <taxon>Pseudomonadota</taxon>
        <taxon>Gammaproteobacteria</taxon>
        <taxon>Oceanospirillales</taxon>
        <taxon>Alcanivoracaceae</taxon>
        <taxon>Alloalcanivorax</taxon>
    </lineage>
</organism>
<keyword evidence="2" id="KW-1185">Reference proteome</keyword>
<comment type="caution">
    <text evidence="1">The sequence shown here is derived from an EMBL/GenBank/DDBJ whole genome shotgun (WGS) entry which is preliminary data.</text>
</comment>
<dbReference type="Proteomes" id="UP000644441">
    <property type="component" value="Unassembled WGS sequence"/>
</dbReference>
<dbReference type="EMBL" id="ARXR01000032">
    <property type="protein sequence ID" value="MBF5054174.1"/>
    <property type="molecule type" value="Genomic_DNA"/>
</dbReference>
<dbReference type="SUPFAM" id="SSF54637">
    <property type="entry name" value="Thioesterase/thiol ester dehydrase-isomerase"/>
    <property type="match status" value="1"/>
</dbReference>
<evidence type="ECO:0000313" key="1">
    <source>
        <dbReference type="EMBL" id="MBF5054174.1"/>
    </source>
</evidence>
<gene>
    <name evidence="1" type="ORF">ISO4_02776</name>
</gene>
<reference evidence="1 2" key="1">
    <citation type="submission" date="2012-09" db="EMBL/GenBank/DDBJ databases">
        <title>Genome Sequence of alkane-degrading Bacterium Alcanivorax venustensis ISO4.</title>
        <authorList>
            <person name="Lai Q."/>
            <person name="Shao Z."/>
        </authorList>
    </citation>
    <scope>NUCLEOTIDE SEQUENCE [LARGE SCALE GENOMIC DNA]</scope>
    <source>
        <strain evidence="1 2">ISO4</strain>
    </source>
</reference>
<evidence type="ECO:0000313" key="2">
    <source>
        <dbReference type="Proteomes" id="UP000644441"/>
    </source>
</evidence>
<name>A0ABS0AJR3_9GAMM</name>
<dbReference type="RefSeq" id="WP_142949375.1">
    <property type="nucleotide sequence ID" value="NZ_ARXR01000032.1"/>
</dbReference>
<proteinExistence type="predicted"/>